<sequence length="78" mass="9126">VVRYVSFCSECTHSKTPHTPLADKMLPPPSPLRPRSHLAVDFITDLPVYPQRWRWQIYYSIISSDSLVYRGMFLTLSR</sequence>
<keyword evidence="2" id="KW-1185">Reference proteome</keyword>
<protein>
    <submittedName>
        <fullName evidence="1">Uncharacterized protein</fullName>
    </submittedName>
</protein>
<dbReference type="AlphaFoldDB" id="A0AAD9DY26"/>
<organism evidence="1 2">
    <name type="scientific">Electrophorus voltai</name>
    <dbReference type="NCBI Taxonomy" id="2609070"/>
    <lineage>
        <taxon>Eukaryota</taxon>
        <taxon>Metazoa</taxon>
        <taxon>Chordata</taxon>
        <taxon>Craniata</taxon>
        <taxon>Vertebrata</taxon>
        <taxon>Euteleostomi</taxon>
        <taxon>Actinopterygii</taxon>
        <taxon>Neopterygii</taxon>
        <taxon>Teleostei</taxon>
        <taxon>Ostariophysi</taxon>
        <taxon>Gymnotiformes</taxon>
        <taxon>Gymnotoidei</taxon>
        <taxon>Gymnotidae</taxon>
        <taxon>Electrophorus</taxon>
    </lineage>
</organism>
<dbReference type="Proteomes" id="UP001239994">
    <property type="component" value="Unassembled WGS sequence"/>
</dbReference>
<feature type="non-terminal residue" evidence="1">
    <location>
        <position position="78"/>
    </location>
</feature>
<accession>A0AAD9DY26</accession>
<name>A0AAD9DY26_9TELE</name>
<reference evidence="1" key="1">
    <citation type="submission" date="2023-03" db="EMBL/GenBank/DDBJ databases">
        <title>Electrophorus voltai genome.</title>
        <authorList>
            <person name="Bian C."/>
        </authorList>
    </citation>
    <scope>NUCLEOTIDE SEQUENCE</scope>
    <source>
        <strain evidence="1">CB-2022</strain>
        <tissue evidence="1">Muscle</tissue>
    </source>
</reference>
<evidence type="ECO:0000313" key="1">
    <source>
        <dbReference type="EMBL" id="KAK1799770.1"/>
    </source>
</evidence>
<feature type="non-terminal residue" evidence="1">
    <location>
        <position position="1"/>
    </location>
</feature>
<proteinExistence type="predicted"/>
<comment type="caution">
    <text evidence="1">The sequence shown here is derived from an EMBL/GenBank/DDBJ whole genome shotgun (WGS) entry which is preliminary data.</text>
</comment>
<dbReference type="EMBL" id="JAROKS010000011">
    <property type="protein sequence ID" value="KAK1799770.1"/>
    <property type="molecule type" value="Genomic_DNA"/>
</dbReference>
<evidence type="ECO:0000313" key="2">
    <source>
        <dbReference type="Proteomes" id="UP001239994"/>
    </source>
</evidence>
<gene>
    <name evidence="1" type="ORF">P4O66_006305</name>
</gene>